<dbReference type="GO" id="GO:0050661">
    <property type="term" value="F:NADP binding"/>
    <property type="evidence" value="ECO:0007669"/>
    <property type="project" value="InterPro"/>
</dbReference>
<dbReference type="PANTHER" id="PTHR43303">
    <property type="entry name" value="NADPH DEHYDROGENASE C23G7.10C-RELATED"/>
    <property type="match status" value="1"/>
</dbReference>
<keyword evidence="8" id="KW-1185">Reference proteome</keyword>
<protein>
    <submittedName>
        <fullName evidence="7">Oxidoreductase</fullName>
    </submittedName>
</protein>
<proteinExistence type="predicted"/>
<dbReference type="Proteomes" id="UP000223913">
    <property type="component" value="Unassembled WGS sequence"/>
</dbReference>
<dbReference type="Pfam" id="PF00724">
    <property type="entry name" value="Oxidored_FMN"/>
    <property type="match status" value="1"/>
</dbReference>
<keyword evidence="5" id="KW-0560">Oxidoreductase</keyword>
<feature type="domain" description="NADH:flavin oxidoreductase/NADH oxidase N-terminal" evidence="6">
    <location>
        <begin position="5"/>
        <end position="336"/>
    </location>
</feature>
<evidence type="ECO:0000256" key="1">
    <source>
        <dbReference type="ARBA" id="ARBA00001917"/>
    </source>
</evidence>
<dbReference type="OrthoDB" id="9772736at2"/>
<name>A0A2D0NL34_FLAN2</name>
<dbReference type="RefSeq" id="WP_099148045.1">
    <property type="nucleotide sequence ID" value="NZ_PDUD01000001.1"/>
</dbReference>
<dbReference type="CDD" id="cd02932">
    <property type="entry name" value="OYE_YqiM_FMN"/>
    <property type="match status" value="1"/>
</dbReference>
<dbReference type="Gene3D" id="3.20.20.70">
    <property type="entry name" value="Aldolase class I"/>
    <property type="match status" value="1"/>
</dbReference>
<evidence type="ECO:0000256" key="4">
    <source>
        <dbReference type="ARBA" id="ARBA00022857"/>
    </source>
</evidence>
<evidence type="ECO:0000256" key="3">
    <source>
        <dbReference type="ARBA" id="ARBA00022643"/>
    </source>
</evidence>
<dbReference type="InterPro" id="IPR013785">
    <property type="entry name" value="Aldolase_TIM"/>
</dbReference>
<comment type="caution">
    <text evidence="7">The sequence shown here is derived from an EMBL/GenBank/DDBJ whole genome shotgun (WGS) entry which is preliminary data.</text>
</comment>
<keyword evidence="3" id="KW-0288">FMN</keyword>
<reference evidence="7 8" key="1">
    <citation type="submission" date="2017-10" db="EMBL/GenBank/DDBJ databases">
        <title>The draft genome sequence of Lewinella nigricans NBRC 102662.</title>
        <authorList>
            <person name="Wang K."/>
        </authorList>
    </citation>
    <scope>NUCLEOTIDE SEQUENCE [LARGE SCALE GENOMIC DNA]</scope>
    <source>
        <strain evidence="7 8">NBRC 102662</strain>
    </source>
</reference>
<keyword evidence="4" id="KW-0521">NADP</keyword>
<evidence type="ECO:0000313" key="7">
    <source>
        <dbReference type="EMBL" id="PHN08453.1"/>
    </source>
</evidence>
<keyword evidence="2" id="KW-0285">Flavoprotein</keyword>
<evidence type="ECO:0000256" key="2">
    <source>
        <dbReference type="ARBA" id="ARBA00022630"/>
    </source>
</evidence>
<dbReference type="GO" id="GO:0010181">
    <property type="term" value="F:FMN binding"/>
    <property type="evidence" value="ECO:0007669"/>
    <property type="project" value="InterPro"/>
</dbReference>
<accession>A0A2D0NL34</accession>
<evidence type="ECO:0000256" key="5">
    <source>
        <dbReference type="ARBA" id="ARBA00023002"/>
    </source>
</evidence>
<sequence>MANSKLLSPYTIKDTVFRNRIVVSPMCQYSSADGFATDWHLVHLGSRATGGAGLIMQEATAVSPEGRITYGDLGIWKEEHIPKLRQIVRFLHDHGAKAGIQLAHAGRKASCKKPWNGGAQIPAEQENGWTTVSVGREPFREGQEAPVALDEAGIQRVIADFVQATRRAKAVGYDVVEVHAAHGYLLHQFLSPLTNRRTDAYGGSFENRIRLVLEITAAVKQEWGAGKPLFVRISATDWTDGGWNIEDSIQLAGRLKALGVDLIDTSSGGNVPHARIPAEPGYQTDFADRIRNEAGIATGAVGLITSPQQAEDILKTGKADLIFLARESLRNPNFPLYAAFALGDTVAWPQQYERAQPGMHFYQADAQEG</sequence>
<dbReference type="InterPro" id="IPR044152">
    <property type="entry name" value="YqjM-like"/>
</dbReference>
<dbReference type="SUPFAM" id="SSF51395">
    <property type="entry name" value="FMN-linked oxidoreductases"/>
    <property type="match status" value="1"/>
</dbReference>
<gene>
    <name evidence="7" type="ORF">CRP01_00640</name>
</gene>
<dbReference type="AlphaFoldDB" id="A0A2D0NL34"/>
<dbReference type="EMBL" id="PDUD01000001">
    <property type="protein sequence ID" value="PHN08453.1"/>
    <property type="molecule type" value="Genomic_DNA"/>
</dbReference>
<comment type="cofactor">
    <cofactor evidence="1">
        <name>FMN</name>
        <dbReference type="ChEBI" id="CHEBI:58210"/>
    </cofactor>
</comment>
<dbReference type="InterPro" id="IPR001155">
    <property type="entry name" value="OxRdtase_FMN_N"/>
</dbReference>
<dbReference type="GO" id="GO:0003959">
    <property type="term" value="F:NADPH dehydrogenase activity"/>
    <property type="evidence" value="ECO:0007669"/>
    <property type="project" value="InterPro"/>
</dbReference>
<evidence type="ECO:0000313" key="8">
    <source>
        <dbReference type="Proteomes" id="UP000223913"/>
    </source>
</evidence>
<organism evidence="7 8">
    <name type="scientific">Flavilitoribacter nigricans (strain ATCC 23147 / DSM 23189 / NBRC 102662 / NCIMB 1420 / SS-2)</name>
    <name type="common">Lewinella nigricans</name>
    <dbReference type="NCBI Taxonomy" id="1122177"/>
    <lineage>
        <taxon>Bacteria</taxon>
        <taxon>Pseudomonadati</taxon>
        <taxon>Bacteroidota</taxon>
        <taxon>Saprospiria</taxon>
        <taxon>Saprospirales</taxon>
        <taxon>Lewinellaceae</taxon>
        <taxon>Flavilitoribacter</taxon>
    </lineage>
</organism>
<dbReference type="PANTHER" id="PTHR43303:SF4">
    <property type="entry name" value="NADPH DEHYDROGENASE C23G7.10C-RELATED"/>
    <property type="match status" value="1"/>
</dbReference>
<evidence type="ECO:0000259" key="6">
    <source>
        <dbReference type="Pfam" id="PF00724"/>
    </source>
</evidence>